<dbReference type="InterPro" id="IPR017959">
    <property type="entry name" value="Asn/Gln-tRNA_amidoTrfase_suB/E"/>
</dbReference>
<dbReference type="Gene3D" id="1.10.10.410">
    <property type="match status" value="1"/>
</dbReference>
<dbReference type="Pfam" id="PF02637">
    <property type="entry name" value="GatB_Yqey"/>
    <property type="match status" value="1"/>
</dbReference>
<dbReference type="InterPro" id="IPR003789">
    <property type="entry name" value="Asn/Gln_tRNA_amidoTrase-B-like"/>
</dbReference>
<dbReference type="EMBL" id="CADCTR010002514">
    <property type="protein sequence ID" value="CAA9357657.1"/>
    <property type="molecule type" value="Genomic_DNA"/>
</dbReference>
<dbReference type="GO" id="GO:0006412">
    <property type="term" value="P:translation"/>
    <property type="evidence" value="ECO:0007669"/>
    <property type="project" value="UniProtKB-KW"/>
</dbReference>
<dbReference type="InterPro" id="IPR042114">
    <property type="entry name" value="GatB_C_1"/>
</dbReference>
<evidence type="ECO:0000256" key="5">
    <source>
        <dbReference type="ARBA" id="ARBA00022917"/>
    </source>
</evidence>
<comment type="catalytic activity">
    <reaction evidence="8">
        <text>L-glutamyl-tRNA(Gln) + L-glutamine + ATP + H2O = L-glutaminyl-tRNA(Gln) + L-glutamate + ADP + phosphate + H(+)</text>
        <dbReference type="Rhea" id="RHEA:17521"/>
        <dbReference type="Rhea" id="RHEA-COMP:9681"/>
        <dbReference type="Rhea" id="RHEA-COMP:9684"/>
        <dbReference type="ChEBI" id="CHEBI:15377"/>
        <dbReference type="ChEBI" id="CHEBI:15378"/>
        <dbReference type="ChEBI" id="CHEBI:29985"/>
        <dbReference type="ChEBI" id="CHEBI:30616"/>
        <dbReference type="ChEBI" id="CHEBI:43474"/>
        <dbReference type="ChEBI" id="CHEBI:58359"/>
        <dbReference type="ChEBI" id="CHEBI:78520"/>
        <dbReference type="ChEBI" id="CHEBI:78521"/>
        <dbReference type="ChEBI" id="CHEBI:456216"/>
    </reaction>
</comment>
<dbReference type="GO" id="GO:0016740">
    <property type="term" value="F:transferase activity"/>
    <property type="evidence" value="ECO:0007669"/>
    <property type="project" value="UniProtKB-KW"/>
</dbReference>
<dbReference type="GO" id="GO:0050566">
    <property type="term" value="F:asparaginyl-tRNA synthase (glutamine-hydrolyzing) activity"/>
    <property type="evidence" value="ECO:0007669"/>
    <property type="project" value="UniProtKB-EC"/>
</dbReference>
<dbReference type="InterPro" id="IPR018027">
    <property type="entry name" value="Asn/Gln_amidotransferase"/>
</dbReference>
<comment type="function">
    <text evidence="6">Allows the formation of correctly charged Asn-tRNA(Asn) or Gln-tRNA(Gln) through the transamidation of misacylated Asp-tRNA(Asn) or Glu-tRNA(Gln) in organisms which lack either or both of asparaginyl-tRNA or glutaminyl-tRNA synthetases. The reaction takes place in the presence of glutamine and ATP through an activated phospho-Asp-tRNA(Asn) or phospho-Glu-tRNA(Gln).</text>
</comment>
<evidence type="ECO:0000259" key="9">
    <source>
        <dbReference type="SMART" id="SM00845"/>
    </source>
</evidence>
<dbReference type="EC" id="6.3.5.7" evidence="10"/>
<dbReference type="Pfam" id="PF02934">
    <property type="entry name" value="GatB_N"/>
    <property type="match status" value="1"/>
</dbReference>
<evidence type="ECO:0000256" key="6">
    <source>
        <dbReference type="ARBA" id="ARBA00024799"/>
    </source>
</evidence>
<evidence type="ECO:0000256" key="4">
    <source>
        <dbReference type="ARBA" id="ARBA00022840"/>
    </source>
</evidence>
<organism evidence="10">
    <name type="scientific">uncultured Chloroflexia bacterium</name>
    <dbReference type="NCBI Taxonomy" id="1672391"/>
    <lineage>
        <taxon>Bacteria</taxon>
        <taxon>Bacillati</taxon>
        <taxon>Chloroflexota</taxon>
        <taxon>Chloroflexia</taxon>
        <taxon>environmental samples</taxon>
    </lineage>
</organism>
<dbReference type="InterPro" id="IPR006075">
    <property type="entry name" value="Asn/Gln-tRNA_Trfase_suB/E_cat"/>
</dbReference>
<dbReference type="Gene3D" id="1.10.150.380">
    <property type="entry name" value="GatB domain, N-terminal subdomain"/>
    <property type="match status" value="1"/>
</dbReference>
<dbReference type="GO" id="GO:0070681">
    <property type="term" value="P:glutaminyl-tRNAGln biosynthesis via transamidation"/>
    <property type="evidence" value="ECO:0007669"/>
    <property type="project" value="TreeGrafter"/>
</dbReference>
<keyword evidence="5" id="KW-0648">Protein biosynthesis</keyword>
<gene>
    <name evidence="10" type="ORF">AVDCRST_MAG93-7451</name>
</gene>
<dbReference type="GO" id="GO:0050567">
    <property type="term" value="F:glutaminyl-tRNA synthase (glutamine-hydrolyzing) activity"/>
    <property type="evidence" value="ECO:0007669"/>
    <property type="project" value="UniProtKB-EC"/>
</dbReference>
<name>A0A6J4MHL9_9CHLR</name>
<keyword evidence="4" id="KW-0067">ATP-binding</keyword>
<dbReference type="SMART" id="SM00845">
    <property type="entry name" value="GatB_Yqey"/>
    <property type="match status" value="1"/>
</dbReference>
<dbReference type="SUPFAM" id="SSF89095">
    <property type="entry name" value="GatB/YqeY motif"/>
    <property type="match status" value="1"/>
</dbReference>
<comment type="catalytic activity">
    <reaction evidence="7">
        <text>L-aspartyl-tRNA(Asn) + L-glutamine + ATP + H2O = L-asparaginyl-tRNA(Asn) + L-glutamate + ADP + phosphate + 2 H(+)</text>
        <dbReference type="Rhea" id="RHEA:14513"/>
        <dbReference type="Rhea" id="RHEA-COMP:9674"/>
        <dbReference type="Rhea" id="RHEA-COMP:9677"/>
        <dbReference type="ChEBI" id="CHEBI:15377"/>
        <dbReference type="ChEBI" id="CHEBI:15378"/>
        <dbReference type="ChEBI" id="CHEBI:29985"/>
        <dbReference type="ChEBI" id="CHEBI:30616"/>
        <dbReference type="ChEBI" id="CHEBI:43474"/>
        <dbReference type="ChEBI" id="CHEBI:58359"/>
        <dbReference type="ChEBI" id="CHEBI:78515"/>
        <dbReference type="ChEBI" id="CHEBI:78516"/>
        <dbReference type="ChEBI" id="CHEBI:456216"/>
    </reaction>
</comment>
<dbReference type="GO" id="GO:0005524">
    <property type="term" value="F:ATP binding"/>
    <property type="evidence" value="ECO:0007669"/>
    <property type="project" value="UniProtKB-KW"/>
</dbReference>
<feature type="domain" description="Asn/Gln amidotransferase" evidence="9">
    <location>
        <begin position="128"/>
        <end position="279"/>
    </location>
</feature>
<feature type="non-terminal residue" evidence="10">
    <location>
        <position position="1"/>
    </location>
</feature>
<evidence type="ECO:0000256" key="3">
    <source>
        <dbReference type="ARBA" id="ARBA00022741"/>
    </source>
</evidence>
<dbReference type="PANTHER" id="PTHR11659:SF0">
    <property type="entry name" value="GLUTAMYL-TRNA(GLN) AMIDOTRANSFERASE SUBUNIT B, MITOCHONDRIAL"/>
    <property type="match status" value="1"/>
</dbReference>
<evidence type="ECO:0000256" key="1">
    <source>
        <dbReference type="ARBA" id="ARBA00011123"/>
    </source>
</evidence>
<dbReference type="InterPro" id="IPR014746">
    <property type="entry name" value="Gln_synth/guanido_kin_cat_dom"/>
</dbReference>
<proteinExistence type="predicted"/>
<keyword evidence="3" id="KW-0547">Nucleotide-binding</keyword>
<dbReference type="AlphaFoldDB" id="A0A6J4MHL9"/>
<dbReference type="SUPFAM" id="SSF55931">
    <property type="entry name" value="Glutamine synthetase/guanido kinase"/>
    <property type="match status" value="1"/>
</dbReference>
<evidence type="ECO:0000256" key="2">
    <source>
        <dbReference type="ARBA" id="ARBA00022598"/>
    </source>
</evidence>
<keyword evidence="2 10" id="KW-0436">Ligase</keyword>
<dbReference type="EC" id="6.3.5.6" evidence="10"/>
<evidence type="ECO:0000313" key="10">
    <source>
        <dbReference type="EMBL" id="CAA9357657.1"/>
    </source>
</evidence>
<dbReference type="PANTHER" id="PTHR11659">
    <property type="entry name" value="GLUTAMYL-TRNA GLN AMIDOTRANSFERASE SUBUNIT B MITOCHONDRIAL AND PROKARYOTIC PET112-RELATED"/>
    <property type="match status" value="1"/>
</dbReference>
<sequence>RPREQQTWGTKVEVKNINSFRSVERAITFEIERQIAVLEAGNQVQQETRGWDEARGVTVGQRSKEFAHDYRYFPDPDVPPLALDDAWVEERRSVLPELPDARRDRFITAYELSLQDAELLTAERGTADYYELAVSAANGRSPKGVANWITGELFRLLNDSGETLDAARLRMRPEFIGEVVALVADGTINGTVAKQVFEESFRTGQTPTAIVEASGLRQISDGDVLVTMAREVIAANPKVVDDYRRGKTQSIKFLVGQIMRASKGQANAQVAEKVLAEELAA</sequence>
<comment type="subunit">
    <text evidence="1">Heterotrimer of A, B and C subunits.</text>
</comment>
<reference evidence="10" key="1">
    <citation type="submission" date="2020-02" db="EMBL/GenBank/DDBJ databases">
        <authorList>
            <person name="Meier V. D."/>
        </authorList>
    </citation>
    <scope>NUCLEOTIDE SEQUENCE</scope>
    <source>
        <strain evidence="10">AVDCRST_MAG93</strain>
    </source>
</reference>
<keyword evidence="10" id="KW-0808">Transferase</keyword>
<evidence type="ECO:0000256" key="7">
    <source>
        <dbReference type="ARBA" id="ARBA00047380"/>
    </source>
</evidence>
<accession>A0A6J4MHL9</accession>
<dbReference type="FunFam" id="1.10.10.410:FF:000001">
    <property type="entry name" value="Aspartyl/glutamyl-tRNA(Asn/Gln) amidotransferase subunit B"/>
    <property type="match status" value="1"/>
</dbReference>
<evidence type="ECO:0000256" key="8">
    <source>
        <dbReference type="ARBA" id="ARBA00047913"/>
    </source>
</evidence>
<protein>
    <submittedName>
        <fullName evidence="10">Aspartyl-tRNA(Asn) amidotransferase subunit B @ Glutamyl-tRNA(Gln) amidotransferase subunit B</fullName>
        <ecNumber evidence="10">6.3.5.6</ecNumber>
        <ecNumber evidence="10">6.3.5.7</ecNumber>
    </submittedName>
</protein>
<dbReference type="InterPro" id="IPR023168">
    <property type="entry name" value="GatB_Yqey_C_2"/>
</dbReference>